<comment type="caution">
    <text evidence="1">The sequence shown here is derived from an EMBL/GenBank/DDBJ whole genome shotgun (WGS) entry which is preliminary data.</text>
</comment>
<proteinExistence type="predicted"/>
<dbReference type="OrthoDB" id="836972at2"/>
<evidence type="ECO:0000313" key="2">
    <source>
        <dbReference type="Proteomes" id="UP000027821"/>
    </source>
</evidence>
<reference evidence="1 2" key="1">
    <citation type="submission" date="2014-04" db="EMBL/GenBank/DDBJ databases">
        <title>Characterization and application of a salt tolerant electro-active bacterium.</title>
        <authorList>
            <person name="Yang L."/>
            <person name="Wei S."/>
            <person name="Tay Q.X.M."/>
        </authorList>
    </citation>
    <scope>NUCLEOTIDE SEQUENCE [LARGE SCALE GENOMIC DNA]</scope>
    <source>
        <strain evidence="1 2">LY1</strain>
    </source>
</reference>
<dbReference type="AlphaFoldDB" id="A0A074KYQ3"/>
<accession>A0A074KYQ3</accession>
<evidence type="ECO:0000313" key="1">
    <source>
        <dbReference type="EMBL" id="KEO73365.1"/>
    </source>
</evidence>
<dbReference type="Proteomes" id="UP000027821">
    <property type="component" value="Unassembled WGS sequence"/>
</dbReference>
<organism evidence="1 2">
    <name type="scientific">Anditalea andensis</name>
    <dbReference type="NCBI Taxonomy" id="1048983"/>
    <lineage>
        <taxon>Bacteria</taxon>
        <taxon>Pseudomonadati</taxon>
        <taxon>Bacteroidota</taxon>
        <taxon>Cytophagia</taxon>
        <taxon>Cytophagales</taxon>
        <taxon>Cytophagaceae</taxon>
        <taxon>Anditalea</taxon>
    </lineage>
</organism>
<keyword evidence="2" id="KW-1185">Reference proteome</keyword>
<gene>
    <name evidence="1" type="ORF">EL17_13560</name>
</gene>
<protein>
    <submittedName>
        <fullName evidence="1">Uncharacterized protein</fullName>
    </submittedName>
</protein>
<dbReference type="EMBL" id="JMIH01000022">
    <property type="protein sequence ID" value="KEO73365.1"/>
    <property type="molecule type" value="Genomic_DNA"/>
</dbReference>
<name>A0A074KYQ3_9BACT</name>
<sequence>MTGNLSLYIQNPENLDFQIRAWRQSYIGPMPVPGSRIELKGFLKGENVKNTRIPERNICFSLKVYPHKEGVHPERYVHFENSFLEGGTPITIAIESLPSDVSSLSVSLNFPISFSGKIYLHSG</sequence>
<dbReference type="RefSeq" id="WP_035075288.1">
    <property type="nucleotide sequence ID" value="NZ_JMIH01000022.1"/>
</dbReference>
<dbReference type="STRING" id="1048983.EL17_13560"/>